<dbReference type="EMBL" id="OD568940">
    <property type="protein sequence ID" value="CAD7447487.1"/>
    <property type="molecule type" value="Genomic_DNA"/>
</dbReference>
<proteinExistence type="predicted"/>
<organism evidence="2">
    <name type="scientific">Timema bartmani</name>
    <dbReference type="NCBI Taxonomy" id="61472"/>
    <lineage>
        <taxon>Eukaryota</taxon>
        <taxon>Metazoa</taxon>
        <taxon>Ecdysozoa</taxon>
        <taxon>Arthropoda</taxon>
        <taxon>Hexapoda</taxon>
        <taxon>Insecta</taxon>
        <taxon>Pterygota</taxon>
        <taxon>Neoptera</taxon>
        <taxon>Polyneoptera</taxon>
        <taxon>Phasmatodea</taxon>
        <taxon>Timematodea</taxon>
        <taxon>Timematoidea</taxon>
        <taxon>Timematidae</taxon>
        <taxon>Timema</taxon>
    </lineage>
</organism>
<dbReference type="AlphaFoldDB" id="A0A7R9I5M8"/>
<name>A0A7R9I5M8_9NEOP</name>
<evidence type="ECO:0000256" key="1">
    <source>
        <dbReference type="SAM" id="MobiDB-lite"/>
    </source>
</evidence>
<evidence type="ECO:0000313" key="2">
    <source>
        <dbReference type="EMBL" id="CAD7447487.1"/>
    </source>
</evidence>
<sequence>MVGGEGERHGVASQPTKVSFRTNKNRWITDTVDDASYRTDRRGLCPELRPSNRALSPRPLPSLSQGELSRWKNGGPVPAVISSPHKLVKISLVICTGMMLGAYLAKLGNALLLCIPDWAFDEDVKDYDDDV</sequence>
<protein>
    <recommendedName>
        <fullName evidence="3">Essential MCU regulator, mitochondrial</fullName>
    </recommendedName>
</protein>
<accession>A0A7R9I5M8</accession>
<feature type="region of interest" description="Disordered" evidence="1">
    <location>
        <begin position="41"/>
        <end position="69"/>
    </location>
</feature>
<gene>
    <name evidence="2" type="ORF">TBIB3V08_LOCUS9800</name>
</gene>
<evidence type="ECO:0008006" key="3">
    <source>
        <dbReference type="Google" id="ProtNLM"/>
    </source>
</evidence>
<reference evidence="2" key="1">
    <citation type="submission" date="2020-11" db="EMBL/GenBank/DDBJ databases">
        <authorList>
            <person name="Tran Van P."/>
        </authorList>
    </citation>
    <scope>NUCLEOTIDE SEQUENCE</scope>
</reference>